<dbReference type="InterPro" id="IPR001830">
    <property type="entry name" value="Glyco_trans_20"/>
</dbReference>
<dbReference type="GO" id="GO:0031505">
    <property type="term" value="P:fungal-type cell wall organization"/>
    <property type="evidence" value="ECO:0007669"/>
    <property type="project" value="TreeGrafter"/>
</dbReference>
<keyword evidence="3" id="KW-0378">Hydrolase</keyword>
<dbReference type="FunFam" id="3.40.50.1000:FF:000052">
    <property type="entry name" value="Alpha,alpha-trehalose-phosphate synthase [UDP-forming] 6"/>
    <property type="match status" value="1"/>
</dbReference>
<dbReference type="InterPro" id="IPR023214">
    <property type="entry name" value="HAD_sf"/>
</dbReference>
<dbReference type="GO" id="GO:0005992">
    <property type="term" value="P:trehalose biosynthetic process"/>
    <property type="evidence" value="ECO:0007669"/>
    <property type="project" value="UniProtKB-UniPathway"/>
</dbReference>
<dbReference type="VEuPathDB" id="FungiDB:PADG_12009"/>
<dbReference type="Gene3D" id="3.40.50.1000">
    <property type="entry name" value="HAD superfamily/HAD-like"/>
    <property type="match status" value="1"/>
</dbReference>
<comment type="function">
    <text evidence="3">Removes the phosphate from trehalose 6-phosphate to produce free trehalose.</text>
</comment>
<dbReference type="OrthoDB" id="755951at2759"/>
<evidence type="ECO:0000313" key="5">
    <source>
        <dbReference type="Proteomes" id="UP000001628"/>
    </source>
</evidence>
<dbReference type="InterPro" id="IPR003337">
    <property type="entry name" value="Trehalose_PPase"/>
</dbReference>
<keyword evidence="5" id="KW-1185">Reference proteome</keyword>
<dbReference type="EMBL" id="KN275963">
    <property type="protein sequence ID" value="KGM91869.1"/>
    <property type="molecule type" value="Genomic_DNA"/>
</dbReference>
<dbReference type="EC" id="3.1.3.12" evidence="3"/>
<dbReference type="InterPro" id="IPR036412">
    <property type="entry name" value="HAD-like_sf"/>
</dbReference>
<comment type="similarity">
    <text evidence="2">In the C-terminal section; belongs to the trehalose phosphatase family.</text>
</comment>
<gene>
    <name evidence="4" type="ORF">PADG_12009</name>
</gene>
<dbReference type="GO" id="GO:0004805">
    <property type="term" value="F:trehalose-phosphatase activity"/>
    <property type="evidence" value="ECO:0007669"/>
    <property type="project" value="UniProtKB-EC"/>
</dbReference>
<organism evidence="4 5">
    <name type="scientific">Paracoccidioides brasiliensis (strain Pb18)</name>
    <dbReference type="NCBI Taxonomy" id="502780"/>
    <lineage>
        <taxon>Eukaryota</taxon>
        <taxon>Fungi</taxon>
        <taxon>Dikarya</taxon>
        <taxon>Ascomycota</taxon>
        <taxon>Pezizomycotina</taxon>
        <taxon>Eurotiomycetes</taxon>
        <taxon>Eurotiomycetidae</taxon>
        <taxon>Onygenales</taxon>
        <taxon>Ajellomycetaceae</taxon>
        <taxon>Paracoccidioides</taxon>
    </lineage>
</organism>
<dbReference type="HOGENOM" id="CLU_140104_0_0_1"/>
<dbReference type="PANTHER" id="PTHR10788:SF123">
    <property type="entry name" value="TREHALOSE-PHOSPHATASE"/>
    <property type="match status" value="1"/>
</dbReference>
<dbReference type="AlphaFoldDB" id="A0A0A0HRP2"/>
<accession>A0A0A0HRP2</accession>
<dbReference type="Pfam" id="PF02358">
    <property type="entry name" value="Trehalose_PPase"/>
    <property type="match status" value="1"/>
</dbReference>
<dbReference type="KEGG" id="pbn:PADG_12009"/>
<sequence length="147" mass="16580">MSVDIFHITPSAHREYGAFQARECRLHLENTVVKRWPVEVLSGKANLEVRPTFVNKGSITTRLVNEFKYKQGQDPDFVLCLGDDFTDEDMFRALISSNLPRERVFSVTVGASSKQTLATWHLLEPADVISTIALLNSKATPSEMVRQ</sequence>
<dbReference type="UniPathway" id="UPA00299"/>
<dbReference type="GeneID" id="22587906"/>
<evidence type="ECO:0000256" key="2">
    <source>
        <dbReference type="ARBA" id="ARBA00006330"/>
    </source>
</evidence>
<dbReference type="GO" id="GO:0003825">
    <property type="term" value="F:alpha,alpha-trehalose-phosphate synthase (UDP-forming) activity"/>
    <property type="evidence" value="ECO:0007669"/>
    <property type="project" value="TreeGrafter"/>
</dbReference>
<comment type="similarity">
    <text evidence="1">In the N-terminal section; belongs to the glycosyltransferase 20 family.</text>
</comment>
<dbReference type="GO" id="GO:0005946">
    <property type="term" value="C:alpha,alpha-trehalose-phosphate synthase complex (UDP-forming)"/>
    <property type="evidence" value="ECO:0007669"/>
    <property type="project" value="TreeGrafter"/>
</dbReference>
<comment type="pathway">
    <text evidence="3">Glycan biosynthesis; trehalose biosynthesis.</text>
</comment>
<dbReference type="PANTHER" id="PTHR10788">
    <property type="entry name" value="TREHALOSE-6-PHOSPHATE SYNTHASE"/>
    <property type="match status" value="1"/>
</dbReference>
<dbReference type="GO" id="GO:0005829">
    <property type="term" value="C:cytosol"/>
    <property type="evidence" value="ECO:0007669"/>
    <property type="project" value="TreeGrafter"/>
</dbReference>
<dbReference type="eggNOG" id="KOG1050">
    <property type="taxonomic scope" value="Eukaryota"/>
</dbReference>
<evidence type="ECO:0000256" key="1">
    <source>
        <dbReference type="ARBA" id="ARBA00005409"/>
    </source>
</evidence>
<comment type="cofactor">
    <cofactor evidence="3">
        <name>a divalent metal cation</name>
        <dbReference type="ChEBI" id="CHEBI:60240"/>
    </cofactor>
</comment>
<comment type="similarity">
    <text evidence="3">Belongs to the trehalose phosphatase family.</text>
</comment>
<name>A0A0A0HRP2_PARBD</name>
<dbReference type="RefSeq" id="XP_010761599.1">
    <property type="nucleotide sequence ID" value="XM_010763297.1"/>
</dbReference>
<dbReference type="NCBIfam" id="TIGR00685">
    <property type="entry name" value="T6PP"/>
    <property type="match status" value="1"/>
</dbReference>
<proteinExistence type="inferred from homology"/>
<dbReference type="Proteomes" id="UP000001628">
    <property type="component" value="Unassembled WGS sequence"/>
</dbReference>
<evidence type="ECO:0000313" key="4">
    <source>
        <dbReference type="EMBL" id="KGM91869.1"/>
    </source>
</evidence>
<dbReference type="STRING" id="502780.A0A0A0HRP2"/>
<dbReference type="SUPFAM" id="SSF56784">
    <property type="entry name" value="HAD-like"/>
    <property type="match status" value="1"/>
</dbReference>
<evidence type="ECO:0000256" key="3">
    <source>
        <dbReference type="RuleBase" id="RU361117"/>
    </source>
</evidence>
<comment type="catalytic activity">
    <reaction evidence="3">
        <text>alpha,alpha-trehalose 6-phosphate + H2O = alpha,alpha-trehalose + phosphate</text>
        <dbReference type="Rhea" id="RHEA:23420"/>
        <dbReference type="ChEBI" id="CHEBI:15377"/>
        <dbReference type="ChEBI" id="CHEBI:16551"/>
        <dbReference type="ChEBI" id="CHEBI:43474"/>
        <dbReference type="ChEBI" id="CHEBI:58429"/>
        <dbReference type="EC" id="3.1.3.12"/>
    </reaction>
</comment>
<protein>
    <recommendedName>
        <fullName evidence="3">Trehalose 6-phosphate phosphatase</fullName>
        <ecNumber evidence="3">3.1.3.12</ecNumber>
    </recommendedName>
</protein>
<dbReference type="InParanoid" id="A0A0A0HRP2"/>
<reference evidence="4 5" key="1">
    <citation type="journal article" date="2011" name="PLoS Genet.">
        <title>Comparative genomic analysis of human fungal pathogens causing paracoccidioidomycosis.</title>
        <authorList>
            <person name="Desjardins C.A."/>
            <person name="Champion M.D."/>
            <person name="Holder J.W."/>
            <person name="Muszewska A."/>
            <person name="Goldberg J."/>
            <person name="Bailao A.M."/>
            <person name="Brigido M.M."/>
            <person name="Ferreira M.E."/>
            <person name="Garcia A.M."/>
            <person name="Grynberg M."/>
            <person name="Gujja S."/>
            <person name="Heiman D.I."/>
            <person name="Henn M.R."/>
            <person name="Kodira C.D."/>
            <person name="Leon-Narvaez H."/>
            <person name="Longo L.V."/>
            <person name="Ma L.J."/>
            <person name="Malavazi I."/>
            <person name="Matsuo A.L."/>
            <person name="Morais F.V."/>
            <person name="Pereira M."/>
            <person name="Rodriguez-Brito S."/>
            <person name="Sakthikumar S."/>
            <person name="Salem-Izacc S.M."/>
            <person name="Sykes S.M."/>
            <person name="Teixeira M.M."/>
            <person name="Vallejo M.C."/>
            <person name="Walter M.E."/>
            <person name="Yandava C."/>
            <person name="Young S."/>
            <person name="Zeng Q."/>
            <person name="Zucker J."/>
            <person name="Felipe M.S."/>
            <person name="Goldman G.H."/>
            <person name="Haas B.J."/>
            <person name="McEwen J.G."/>
            <person name="Nino-Vega G."/>
            <person name="Puccia R."/>
            <person name="San-Blas G."/>
            <person name="Soares C.M."/>
            <person name="Birren B.W."/>
            <person name="Cuomo C.A."/>
        </authorList>
    </citation>
    <scope>NUCLEOTIDE SEQUENCE [LARGE SCALE GENOMIC DNA]</scope>
    <source>
        <strain evidence="4 5">Pb18</strain>
    </source>
</reference>
<dbReference type="GO" id="GO:0034605">
    <property type="term" value="P:cellular response to heat"/>
    <property type="evidence" value="ECO:0007669"/>
    <property type="project" value="TreeGrafter"/>
</dbReference>